<evidence type="ECO:0000313" key="3">
    <source>
        <dbReference type="EMBL" id="WOD14254.1"/>
    </source>
</evidence>
<dbReference type="Pfam" id="PF01548">
    <property type="entry name" value="DEDD_Tnp_IS110"/>
    <property type="match status" value="1"/>
</dbReference>
<dbReference type="EMBL" id="CP136511">
    <property type="protein sequence ID" value="WOD14254.1"/>
    <property type="molecule type" value="Genomic_DNA"/>
</dbReference>
<feature type="domain" description="Transposase IS110-like N-terminal" evidence="1">
    <location>
        <begin position="6"/>
        <end position="143"/>
    </location>
</feature>
<evidence type="ECO:0000259" key="2">
    <source>
        <dbReference type="Pfam" id="PF02371"/>
    </source>
</evidence>
<evidence type="ECO:0000259" key="1">
    <source>
        <dbReference type="Pfam" id="PF01548"/>
    </source>
</evidence>
<gene>
    <name evidence="3" type="ORF">RW095_01730</name>
</gene>
<name>A0ABZ0EAL8_9BURK</name>
<keyword evidence="4" id="KW-1185">Reference proteome</keyword>
<organism evidence="3 4">
    <name type="scientific">Paraburkholderia kirstenboschensis</name>
    <dbReference type="NCBI Taxonomy" id="1245436"/>
    <lineage>
        <taxon>Bacteria</taxon>
        <taxon>Pseudomonadati</taxon>
        <taxon>Pseudomonadota</taxon>
        <taxon>Betaproteobacteria</taxon>
        <taxon>Burkholderiales</taxon>
        <taxon>Burkholderiaceae</taxon>
        <taxon>Paraburkholderia</taxon>
    </lineage>
</organism>
<dbReference type="InterPro" id="IPR002525">
    <property type="entry name" value="Transp_IS110-like_N"/>
</dbReference>
<dbReference type="PANTHER" id="PTHR33055">
    <property type="entry name" value="TRANSPOSASE FOR INSERTION SEQUENCE ELEMENT IS1111A"/>
    <property type="match status" value="1"/>
</dbReference>
<dbReference type="InterPro" id="IPR047650">
    <property type="entry name" value="Transpos_IS110"/>
</dbReference>
<feature type="domain" description="Transposase IS116/IS110/IS902 C-terminal" evidence="2">
    <location>
        <begin position="211"/>
        <end position="289"/>
    </location>
</feature>
<protein>
    <submittedName>
        <fullName evidence="3">IS110 family transposase</fullName>
    </submittedName>
</protein>
<reference evidence="3 4" key="1">
    <citation type="submission" date="2023-10" db="EMBL/GenBank/DDBJ databases">
        <title>Surface-active antibiotics is a multifunctional adaptation for post-fire microbes.</title>
        <authorList>
            <person name="Liu M.D."/>
            <person name="Du Y."/>
            <person name="Koupaei S.K."/>
            <person name="Kim N.R."/>
            <person name="Zhang W."/>
            <person name="Traxler M.F."/>
        </authorList>
    </citation>
    <scope>NUCLEOTIDE SEQUENCE [LARGE SCALE GENOMIC DNA]</scope>
    <source>
        <strain evidence="3 4">F3</strain>
    </source>
</reference>
<sequence>MEIDILGIDLAKEVFQLHGADRRGRAVHRAKVSRGSLAECVRTLKPRLVVMEACSTAHHWARRFQSMGTEVRLISPQYVTPFVKTNKNDRNDAEAIVEAASRPTMRFVPVKSVEQQDIQAAHRMRATLLRHRTALINQMRGLLGERGLAISRSPEAFKRAVPELLRNSADELTPFCQTLLTELLEHLRAVEERIHFIEVSIQSFMKRSALCRKIAQIPGIGPISATAIVAAVGDARQFRNGRHLAAWLGLVPRQYSSGGKSRLCHISRRGDTYLRTLLIHGARAVLRFVKSKTDMHSVWLQQLIARRGYNCTAVALANHNARVIQALLSSDASYVSRGIASIAD</sequence>
<dbReference type="RefSeq" id="WP_317016078.1">
    <property type="nucleotide sequence ID" value="NZ_CP136511.1"/>
</dbReference>
<proteinExistence type="predicted"/>
<accession>A0ABZ0EAL8</accession>
<dbReference type="NCBIfam" id="NF033542">
    <property type="entry name" value="transpos_IS110"/>
    <property type="match status" value="1"/>
</dbReference>
<dbReference type="Pfam" id="PF02371">
    <property type="entry name" value="Transposase_20"/>
    <property type="match status" value="1"/>
</dbReference>
<dbReference type="PANTHER" id="PTHR33055:SF3">
    <property type="entry name" value="PUTATIVE TRANSPOSASE FOR IS117-RELATED"/>
    <property type="match status" value="1"/>
</dbReference>
<dbReference type="Proteomes" id="UP001302652">
    <property type="component" value="Chromosome 3"/>
</dbReference>
<dbReference type="InterPro" id="IPR003346">
    <property type="entry name" value="Transposase_20"/>
</dbReference>
<evidence type="ECO:0000313" key="4">
    <source>
        <dbReference type="Proteomes" id="UP001302652"/>
    </source>
</evidence>